<reference evidence="1 2" key="1">
    <citation type="journal article" date="2021" name="Plant Biotechnol. J.">
        <title>Multi-omics assisted identification of the key and species-specific regulatory components of drought-tolerant mechanisms in Gossypium stocksii.</title>
        <authorList>
            <person name="Yu D."/>
            <person name="Ke L."/>
            <person name="Zhang D."/>
            <person name="Wu Y."/>
            <person name="Sun Y."/>
            <person name="Mei J."/>
            <person name="Sun J."/>
            <person name="Sun Y."/>
        </authorList>
    </citation>
    <scope>NUCLEOTIDE SEQUENCE [LARGE SCALE GENOMIC DNA]</scope>
    <source>
        <strain evidence="2">cv. E1</strain>
        <tissue evidence="1">Leaf</tissue>
    </source>
</reference>
<organism evidence="1 2">
    <name type="scientific">Gossypium stocksii</name>
    <dbReference type="NCBI Taxonomy" id="47602"/>
    <lineage>
        <taxon>Eukaryota</taxon>
        <taxon>Viridiplantae</taxon>
        <taxon>Streptophyta</taxon>
        <taxon>Embryophyta</taxon>
        <taxon>Tracheophyta</taxon>
        <taxon>Spermatophyta</taxon>
        <taxon>Magnoliopsida</taxon>
        <taxon>eudicotyledons</taxon>
        <taxon>Gunneridae</taxon>
        <taxon>Pentapetalae</taxon>
        <taxon>rosids</taxon>
        <taxon>malvids</taxon>
        <taxon>Malvales</taxon>
        <taxon>Malvaceae</taxon>
        <taxon>Malvoideae</taxon>
        <taxon>Gossypium</taxon>
    </lineage>
</organism>
<sequence length="93" mass="10974">MGYKSFIRNIYTDAFLKNILTHLTYVIYQNSKAYIGMPYPSHYCEELKKLPLNSDSAKGNLLSIKGSKDWWARLEWENEVTREAFLPSFKLLY</sequence>
<gene>
    <name evidence="1" type="ORF">J1N35_033219</name>
</gene>
<proteinExistence type="predicted"/>
<evidence type="ECO:0000313" key="2">
    <source>
        <dbReference type="Proteomes" id="UP000828251"/>
    </source>
</evidence>
<comment type="caution">
    <text evidence="1">The sequence shown here is derived from an EMBL/GenBank/DDBJ whole genome shotgun (WGS) entry which is preliminary data.</text>
</comment>
<dbReference type="EMBL" id="JAIQCV010000010">
    <property type="protein sequence ID" value="KAH1055154.1"/>
    <property type="molecule type" value="Genomic_DNA"/>
</dbReference>
<accession>A0A9D3UQI7</accession>
<dbReference type="Proteomes" id="UP000828251">
    <property type="component" value="Unassembled WGS sequence"/>
</dbReference>
<keyword evidence="2" id="KW-1185">Reference proteome</keyword>
<dbReference type="AlphaFoldDB" id="A0A9D3UQI7"/>
<protein>
    <submittedName>
        <fullName evidence="1">Uncharacterized protein</fullName>
    </submittedName>
</protein>
<name>A0A9D3UQI7_9ROSI</name>
<evidence type="ECO:0000313" key="1">
    <source>
        <dbReference type="EMBL" id="KAH1055154.1"/>
    </source>
</evidence>
<dbReference type="OrthoDB" id="1582237at2759"/>